<reference evidence="1 2" key="1">
    <citation type="journal article" date="2020" name="Fungal Divers.">
        <title>Resolving the Mortierellaceae phylogeny through synthesis of multi-gene phylogenetics and phylogenomics.</title>
        <authorList>
            <person name="Vandepol N."/>
            <person name="Liber J."/>
            <person name="Desiro A."/>
            <person name="Na H."/>
            <person name="Kennedy M."/>
            <person name="Barry K."/>
            <person name="Grigoriev I.V."/>
            <person name="Miller A.N."/>
            <person name="O'Donnell K."/>
            <person name="Stajich J.E."/>
            <person name="Bonito G."/>
        </authorList>
    </citation>
    <scope>NUCLEOTIDE SEQUENCE [LARGE SCALE GENOMIC DNA]</scope>
    <source>
        <strain evidence="1 2">AD045</strain>
    </source>
</reference>
<evidence type="ECO:0000313" key="1">
    <source>
        <dbReference type="EMBL" id="KAG0284110.1"/>
    </source>
</evidence>
<comment type="caution">
    <text evidence="1">The sequence shown here is derived from an EMBL/GenBank/DDBJ whole genome shotgun (WGS) entry which is preliminary data.</text>
</comment>
<gene>
    <name evidence="1" type="ORF">BGZ96_011523</name>
</gene>
<accession>A0ABQ7JS59</accession>
<dbReference type="Proteomes" id="UP001194696">
    <property type="component" value="Unassembled WGS sequence"/>
</dbReference>
<name>A0ABQ7JS59_9FUNG</name>
<sequence>MFNNIIILVPQAISDSEGAGKAPSYCIAVMELLFSSHCPACKEEIKEVVDLPVHGLKSIKWPEDIASHQGDSNEVDAQLINSTRHMATVRSPRTYLKKWGSSWLEVSGCLDLFYQAALNG</sequence>
<keyword evidence="2" id="KW-1185">Reference proteome</keyword>
<dbReference type="EMBL" id="JAAAIM010000813">
    <property type="protein sequence ID" value="KAG0284110.1"/>
    <property type="molecule type" value="Genomic_DNA"/>
</dbReference>
<evidence type="ECO:0000313" key="2">
    <source>
        <dbReference type="Proteomes" id="UP001194696"/>
    </source>
</evidence>
<organism evidence="1 2">
    <name type="scientific">Linnemannia gamsii</name>
    <dbReference type="NCBI Taxonomy" id="64522"/>
    <lineage>
        <taxon>Eukaryota</taxon>
        <taxon>Fungi</taxon>
        <taxon>Fungi incertae sedis</taxon>
        <taxon>Mucoromycota</taxon>
        <taxon>Mortierellomycotina</taxon>
        <taxon>Mortierellomycetes</taxon>
        <taxon>Mortierellales</taxon>
        <taxon>Mortierellaceae</taxon>
        <taxon>Linnemannia</taxon>
    </lineage>
</organism>
<protein>
    <submittedName>
        <fullName evidence="1">Uncharacterized protein</fullName>
    </submittedName>
</protein>
<proteinExistence type="predicted"/>